<dbReference type="EMBL" id="LR134523">
    <property type="protein sequence ID" value="VEJ35858.1"/>
    <property type="molecule type" value="Genomic_DNA"/>
</dbReference>
<reference evidence="2 3" key="1">
    <citation type="submission" date="2018-12" db="EMBL/GenBank/DDBJ databases">
        <authorList>
            <consortium name="Pathogen Informatics"/>
        </authorList>
    </citation>
    <scope>NUCLEOTIDE SEQUENCE [LARGE SCALE GENOMIC DNA]</scope>
    <source>
        <strain evidence="2 3">NCTC13079</strain>
    </source>
</reference>
<organism evidence="2 3">
    <name type="scientific">Aedoeadaptatus ivorii</name>
    <dbReference type="NCBI Taxonomy" id="54006"/>
    <lineage>
        <taxon>Bacteria</taxon>
        <taxon>Bacillati</taxon>
        <taxon>Bacillota</taxon>
        <taxon>Tissierellia</taxon>
        <taxon>Tissierellales</taxon>
        <taxon>Peptoniphilaceae</taxon>
        <taxon>Aedoeadaptatus</taxon>
    </lineage>
</organism>
<keyword evidence="2" id="KW-0328">Glycosyltransferase</keyword>
<dbReference type="Pfam" id="PF13692">
    <property type="entry name" value="Glyco_trans_1_4"/>
    <property type="match status" value="1"/>
</dbReference>
<evidence type="ECO:0000313" key="2">
    <source>
        <dbReference type="EMBL" id="VEJ35858.1"/>
    </source>
</evidence>
<evidence type="ECO:0000259" key="1">
    <source>
        <dbReference type="Pfam" id="PF13439"/>
    </source>
</evidence>
<dbReference type="Pfam" id="PF13439">
    <property type="entry name" value="Glyco_transf_4"/>
    <property type="match status" value="1"/>
</dbReference>
<keyword evidence="2" id="KW-0808">Transferase</keyword>
<accession>A0A3S4Y7I6</accession>
<keyword evidence="3" id="KW-1185">Reference proteome</keyword>
<dbReference type="Gene3D" id="3.40.50.2000">
    <property type="entry name" value="Glycogen Phosphorylase B"/>
    <property type="match status" value="2"/>
</dbReference>
<dbReference type="RefSeq" id="WP_126465612.1">
    <property type="nucleotide sequence ID" value="NZ_LR134523.1"/>
</dbReference>
<protein>
    <submittedName>
        <fullName evidence="2">Glycogen synthase</fullName>
        <ecNumber evidence="2">2.4.1.11</ecNumber>
    </submittedName>
</protein>
<name>A0A3S4Y7I6_9FIRM</name>
<dbReference type="SUPFAM" id="SSF53756">
    <property type="entry name" value="UDP-Glycosyltransferase/glycogen phosphorylase"/>
    <property type="match status" value="1"/>
</dbReference>
<sequence length="377" mass="42709">MTMKILHLISGGDTGGAKTHIYSLLKGLEEEASATMVCFRPGPFLDGARAIGIDARLAEQKNRFDMGALSKVAELCAREQFDLIHCHGARANFNAMFLRRRIRVPMVTTLHSDWRLDFKDNLIKDMIFTPLNVFALKRFPFYIAVTERFKEMMIDRGFPGDRIFVVYNGIDMERREDYVEKDEFLARYGLSRYKDRLLFVIAARLDAVKDHRTLLEAIRTGQDALGDTHFLIAGEGADGEGLREFVRRHELEDLVSFLGQVNDPYSLFHAADVNLLTSVSESFPYALLEGAKAKVPFIASAVGGIPEMAGEAGLLFPAKDVEALRSQLVYAANHRAQMQTRGEALYDFVRARFSQKAMAESHIHIYETILKRYENDR</sequence>
<dbReference type="AlphaFoldDB" id="A0A3S4Y7I6"/>
<dbReference type="KEGG" id="piv:NCTC13079_01042"/>
<gene>
    <name evidence="2" type="ORF">NCTC13079_01042</name>
</gene>
<dbReference type="InterPro" id="IPR028098">
    <property type="entry name" value="Glyco_trans_4-like_N"/>
</dbReference>
<evidence type="ECO:0000313" key="3">
    <source>
        <dbReference type="Proteomes" id="UP000269544"/>
    </source>
</evidence>
<dbReference type="OrthoDB" id="3199616at2"/>
<dbReference type="GO" id="GO:0004373">
    <property type="term" value="F:alpha-1,4-glucan glucosyltransferase (UDP-glucose donor) activity"/>
    <property type="evidence" value="ECO:0007669"/>
    <property type="project" value="UniProtKB-EC"/>
</dbReference>
<proteinExistence type="predicted"/>
<dbReference type="PANTHER" id="PTHR12526">
    <property type="entry name" value="GLYCOSYLTRANSFERASE"/>
    <property type="match status" value="1"/>
</dbReference>
<dbReference type="Proteomes" id="UP000269544">
    <property type="component" value="Chromosome"/>
</dbReference>
<dbReference type="EC" id="2.4.1.11" evidence="2"/>
<feature type="domain" description="Glycosyltransferase subfamily 4-like N-terminal" evidence="1">
    <location>
        <begin position="15"/>
        <end position="174"/>
    </location>
</feature>